<reference evidence="2 3" key="1">
    <citation type="journal article" date="2014" name="Genome Announc.">
        <title>Genome Sequence of Yersinia similis Y228T, a Member of the Yersinia pseudotuberculosis Complex.</title>
        <authorList>
            <person name="Sprague L.D."/>
            <person name="Neubauer H."/>
        </authorList>
    </citation>
    <scope>NUCLEOTIDE SEQUENCE [LARGE SCALE GENOMIC DNA]</scope>
    <source>
        <strain evidence="2 3">228</strain>
    </source>
</reference>
<accession>A0ABM5Q2H9</accession>
<dbReference type="EMBL" id="CP007230">
    <property type="protein sequence ID" value="AHK20750.1"/>
    <property type="molecule type" value="Genomic_DNA"/>
</dbReference>
<feature type="region of interest" description="Disordered" evidence="1">
    <location>
        <begin position="133"/>
        <end position="152"/>
    </location>
</feature>
<evidence type="ECO:0000313" key="3">
    <source>
        <dbReference type="Proteomes" id="UP000019439"/>
    </source>
</evidence>
<sequence>MMLEPIEKEIPLPEGGTKTFILSKFPAIAGREIVTQYPTTGAPKIGDYKTNEALMLKLMAYVAVPIEGGSQIQLTTSALVNNHVPDFETLMKLEWAMMEYNCSFFRNGVALNFLTGLTTKVQTLITKTLTGLSQPLSEPTAPPSENSETSTH</sequence>
<evidence type="ECO:0000256" key="1">
    <source>
        <dbReference type="SAM" id="MobiDB-lite"/>
    </source>
</evidence>
<dbReference type="Proteomes" id="UP000019439">
    <property type="component" value="Chromosome"/>
</dbReference>
<organism evidence="2 3">
    <name type="scientific">Yersinia similis</name>
    <dbReference type="NCBI Taxonomy" id="367190"/>
    <lineage>
        <taxon>Bacteria</taxon>
        <taxon>Pseudomonadati</taxon>
        <taxon>Pseudomonadota</taxon>
        <taxon>Gammaproteobacteria</taxon>
        <taxon>Enterobacterales</taxon>
        <taxon>Yersiniaceae</taxon>
        <taxon>Yersinia</taxon>
    </lineage>
</organism>
<gene>
    <name evidence="2" type="ORF">BF17_16740</name>
</gene>
<protein>
    <recommendedName>
        <fullName evidence="4">Bacteriophage protein</fullName>
    </recommendedName>
</protein>
<proteinExistence type="predicted"/>
<evidence type="ECO:0008006" key="4">
    <source>
        <dbReference type="Google" id="ProtNLM"/>
    </source>
</evidence>
<name>A0ABM5Q2H9_9GAMM</name>
<keyword evidence="3" id="KW-1185">Reference proteome</keyword>
<evidence type="ECO:0000313" key="2">
    <source>
        <dbReference type="EMBL" id="AHK20750.1"/>
    </source>
</evidence>